<gene>
    <name evidence="3" type="ORF">F4560_002752</name>
</gene>
<dbReference type="PANTHER" id="PTHR46553:SF3">
    <property type="entry name" value="ADENINE NUCLEOTIDE ALPHA HYDROLASES-LIKE SUPERFAMILY PROTEIN"/>
    <property type="match status" value="1"/>
</dbReference>
<comment type="caution">
    <text evidence="3">The sequence shown here is derived from an EMBL/GenBank/DDBJ whole genome shotgun (WGS) entry which is preliminary data.</text>
</comment>
<dbReference type="SUPFAM" id="SSF52402">
    <property type="entry name" value="Adenine nucleotide alpha hydrolases-like"/>
    <property type="match status" value="1"/>
</dbReference>
<evidence type="ECO:0000259" key="2">
    <source>
        <dbReference type="Pfam" id="PF00582"/>
    </source>
</evidence>
<dbReference type="CDD" id="cd23659">
    <property type="entry name" value="USP_At3g01520-like"/>
    <property type="match status" value="1"/>
</dbReference>
<evidence type="ECO:0000313" key="3">
    <source>
        <dbReference type="EMBL" id="MBB5802984.1"/>
    </source>
</evidence>
<protein>
    <submittedName>
        <fullName evidence="3">Nucleotide-binding universal stress UspA family protein</fullName>
    </submittedName>
</protein>
<feature type="domain" description="UspA" evidence="2">
    <location>
        <begin position="5"/>
        <end position="131"/>
    </location>
</feature>
<keyword evidence="4" id="KW-1185">Reference proteome</keyword>
<dbReference type="EMBL" id="JACHMO010000001">
    <property type="protein sequence ID" value="MBB5802984.1"/>
    <property type="molecule type" value="Genomic_DNA"/>
</dbReference>
<dbReference type="Pfam" id="PF00582">
    <property type="entry name" value="Usp"/>
    <property type="match status" value="1"/>
</dbReference>
<dbReference type="Proteomes" id="UP000552097">
    <property type="component" value="Unassembled WGS sequence"/>
</dbReference>
<reference evidence="3 4" key="1">
    <citation type="submission" date="2020-08" db="EMBL/GenBank/DDBJ databases">
        <title>Sequencing the genomes of 1000 actinobacteria strains.</title>
        <authorList>
            <person name="Klenk H.-P."/>
        </authorList>
    </citation>
    <scope>NUCLEOTIDE SEQUENCE [LARGE SCALE GENOMIC DNA]</scope>
    <source>
        <strain evidence="3 4">DSM 45486</strain>
    </source>
</reference>
<evidence type="ECO:0000256" key="1">
    <source>
        <dbReference type="ARBA" id="ARBA00008791"/>
    </source>
</evidence>
<dbReference type="PANTHER" id="PTHR46553">
    <property type="entry name" value="ADENINE NUCLEOTIDE ALPHA HYDROLASES-LIKE SUPERFAMILY PROTEIN"/>
    <property type="match status" value="1"/>
</dbReference>
<dbReference type="RefSeq" id="WP_184920047.1">
    <property type="nucleotide sequence ID" value="NZ_JACHMO010000001.1"/>
</dbReference>
<dbReference type="Gene3D" id="3.40.50.620">
    <property type="entry name" value="HUPs"/>
    <property type="match status" value="1"/>
</dbReference>
<accession>A0A7W9HIL8</accession>
<evidence type="ECO:0000313" key="4">
    <source>
        <dbReference type="Proteomes" id="UP000552097"/>
    </source>
</evidence>
<comment type="similarity">
    <text evidence="1">Belongs to the universal stress protein A family.</text>
</comment>
<dbReference type="InterPro" id="IPR006015">
    <property type="entry name" value="Universal_stress_UspA"/>
</dbReference>
<sequence>MEASRIVVGFDNSVAGAAALKWAIRHTRDGGVVVAVSVCGIRTPTGSTDLFHTARLRMIDDAVARMRQDPSVSVEQSVLDGEPGPTLVGLAEEADSLVLGRHGYSRRGTTIFGSVIRHCLQHATCPVVVVPVGADHTARTILSGQSSEDGPQ</sequence>
<dbReference type="InterPro" id="IPR006016">
    <property type="entry name" value="UspA"/>
</dbReference>
<name>A0A7W9HIL8_9PSEU</name>
<organism evidence="3 4">
    <name type="scientific">Saccharothrix ecbatanensis</name>
    <dbReference type="NCBI Taxonomy" id="1105145"/>
    <lineage>
        <taxon>Bacteria</taxon>
        <taxon>Bacillati</taxon>
        <taxon>Actinomycetota</taxon>
        <taxon>Actinomycetes</taxon>
        <taxon>Pseudonocardiales</taxon>
        <taxon>Pseudonocardiaceae</taxon>
        <taxon>Saccharothrix</taxon>
    </lineage>
</organism>
<dbReference type="InterPro" id="IPR014729">
    <property type="entry name" value="Rossmann-like_a/b/a_fold"/>
</dbReference>
<dbReference type="AlphaFoldDB" id="A0A7W9HIL8"/>
<proteinExistence type="inferred from homology"/>
<dbReference type="PRINTS" id="PR01438">
    <property type="entry name" value="UNVRSLSTRESS"/>
</dbReference>